<evidence type="ECO:0000259" key="3">
    <source>
        <dbReference type="Pfam" id="PF13806"/>
    </source>
</evidence>
<dbReference type="PROSITE" id="PS51300">
    <property type="entry name" value="NIRD"/>
    <property type="match status" value="1"/>
</dbReference>
<dbReference type="GO" id="GO:0042128">
    <property type="term" value="P:nitrate assimilation"/>
    <property type="evidence" value="ECO:0007669"/>
    <property type="project" value="UniProtKB-KW"/>
</dbReference>
<sequence length="114" mass="11960">MADTVICALRDLSVGVGAAALLPGEQQVAIFRLHTSDGEQLFAVDNVDPYTGVGVISRGIVGEVDGRPTIASPLLKQRFFLDDGASLQGDDHALATFKVHLDGEGEEAKVVVSN</sequence>
<accession>A0A239YHL0</accession>
<keyword evidence="2" id="KW-0534">Nitrate assimilation</keyword>
<dbReference type="InterPro" id="IPR036922">
    <property type="entry name" value="Rieske_2Fe-2S_sf"/>
</dbReference>
<dbReference type="InterPro" id="IPR017881">
    <property type="entry name" value="NirD"/>
</dbReference>
<dbReference type="RefSeq" id="WP_051904716.1">
    <property type="nucleotide sequence ID" value="NZ_CP009211.1"/>
</dbReference>
<dbReference type="PANTHER" id="PTHR40562">
    <property type="match status" value="1"/>
</dbReference>
<dbReference type="EMBL" id="LT906467">
    <property type="protein sequence ID" value="SNV58475.1"/>
    <property type="molecule type" value="Genomic_DNA"/>
</dbReference>
<keyword evidence="1 4" id="KW-0560">Oxidoreductase</keyword>
<gene>
    <name evidence="4" type="primary">nirD</name>
    <name evidence="4" type="ORF">SAMEA4535761_00440</name>
</gene>
<proteinExistence type="predicted"/>
<dbReference type="Proteomes" id="UP000215374">
    <property type="component" value="Chromosome 1"/>
</dbReference>
<dbReference type="EC" id="1.7.1.4" evidence="4"/>
<dbReference type="PANTHER" id="PTHR40562:SF1">
    <property type="entry name" value="NITRITE REDUCTASE (NADH) SMALL SUBUNIT"/>
    <property type="match status" value="1"/>
</dbReference>
<feature type="domain" description="Rieske-like [2Fe-2S]" evidence="3">
    <location>
        <begin position="5"/>
        <end position="103"/>
    </location>
</feature>
<dbReference type="NCBIfam" id="TIGR02378">
    <property type="entry name" value="nirD_assim_sml"/>
    <property type="match status" value="1"/>
</dbReference>
<evidence type="ECO:0000256" key="2">
    <source>
        <dbReference type="ARBA" id="ARBA00023063"/>
    </source>
</evidence>
<dbReference type="AlphaFoldDB" id="A0A239YHL0"/>
<dbReference type="GO" id="GO:0051537">
    <property type="term" value="F:2 iron, 2 sulfur cluster binding"/>
    <property type="evidence" value="ECO:0007669"/>
    <property type="project" value="InterPro"/>
</dbReference>
<dbReference type="Pfam" id="PF13806">
    <property type="entry name" value="Rieske_2"/>
    <property type="match status" value="1"/>
</dbReference>
<evidence type="ECO:0000313" key="4">
    <source>
        <dbReference type="EMBL" id="SNV58475.1"/>
    </source>
</evidence>
<dbReference type="OrthoDB" id="3213360at2"/>
<evidence type="ECO:0000256" key="1">
    <source>
        <dbReference type="ARBA" id="ARBA00023002"/>
    </source>
</evidence>
<evidence type="ECO:0000313" key="5">
    <source>
        <dbReference type="Proteomes" id="UP000215374"/>
    </source>
</evidence>
<reference evidence="4 5" key="1">
    <citation type="submission" date="2017-06" db="EMBL/GenBank/DDBJ databases">
        <authorList>
            <consortium name="Pathogen Informatics"/>
        </authorList>
    </citation>
    <scope>NUCLEOTIDE SEQUENCE [LARGE SCALE GENOMIC DNA]</scope>
    <source>
        <strain evidence="4 5">NCTC13015</strain>
    </source>
</reference>
<organism evidence="4 5">
    <name type="scientific">Corynebacterium imitans</name>
    <dbReference type="NCBI Taxonomy" id="156978"/>
    <lineage>
        <taxon>Bacteria</taxon>
        <taxon>Bacillati</taxon>
        <taxon>Actinomycetota</taxon>
        <taxon>Actinomycetes</taxon>
        <taxon>Mycobacteriales</taxon>
        <taxon>Corynebacteriaceae</taxon>
        <taxon>Corynebacterium</taxon>
    </lineage>
</organism>
<name>A0A239YHL0_9CORY</name>
<dbReference type="SUPFAM" id="SSF50022">
    <property type="entry name" value="ISP domain"/>
    <property type="match status" value="1"/>
</dbReference>
<dbReference type="InterPro" id="IPR012748">
    <property type="entry name" value="Rieske-like_NirD"/>
</dbReference>
<protein>
    <submittedName>
        <fullName evidence="4">Nitrite reductase small subunit</fullName>
        <ecNumber evidence="4">1.7.1.4</ecNumber>
    </submittedName>
</protein>
<dbReference type="Gene3D" id="2.102.10.10">
    <property type="entry name" value="Rieske [2Fe-2S] iron-sulphur domain"/>
    <property type="match status" value="1"/>
</dbReference>
<dbReference type="GO" id="GO:0008942">
    <property type="term" value="F:nitrite reductase [NAD(P)H] activity"/>
    <property type="evidence" value="ECO:0007669"/>
    <property type="project" value="UniProtKB-EC"/>
</dbReference>